<evidence type="ECO:0000313" key="4">
    <source>
        <dbReference type="Proteomes" id="UP001595851"/>
    </source>
</evidence>
<keyword evidence="4" id="KW-1185">Reference proteome</keyword>
<evidence type="ECO:0000256" key="1">
    <source>
        <dbReference type="SAM" id="MobiDB-lite"/>
    </source>
</evidence>
<reference evidence="4" key="1">
    <citation type="journal article" date="2019" name="Int. J. Syst. Evol. Microbiol.">
        <title>The Global Catalogue of Microorganisms (GCM) 10K type strain sequencing project: providing services to taxonomists for standard genome sequencing and annotation.</title>
        <authorList>
            <consortium name="The Broad Institute Genomics Platform"/>
            <consortium name="The Broad Institute Genome Sequencing Center for Infectious Disease"/>
            <person name="Wu L."/>
            <person name="Ma J."/>
        </authorList>
    </citation>
    <scope>NUCLEOTIDE SEQUENCE [LARGE SCALE GENOMIC DNA]</scope>
    <source>
        <strain evidence="4">TBRC 1276</strain>
    </source>
</reference>
<dbReference type="Proteomes" id="UP001595851">
    <property type="component" value="Unassembled WGS sequence"/>
</dbReference>
<comment type="caution">
    <text evidence="3">The sequence shown here is derived from an EMBL/GenBank/DDBJ whole genome shotgun (WGS) entry which is preliminary data.</text>
</comment>
<dbReference type="EMBL" id="JBHSBI010000010">
    <property type="protein sequence ID" value="MFC4009704.1"/>
    <property type="molecule type" value="Genomic_DNA"/>
</dbReference>
<evidence type="ECO:0000313" key="3">
    <source>
        <dbReference type="EMBL" id="MFC4009704.1"/>
    </source>
</evidence>
<proteinExistence type="predicted"/>
<sequence length="142" mass="16461">MLALAGAAASLMILPMGQGVAGASAGASDLQVGVGSVARGKPPARCGWRRCGWWEPRSRGAKHKRNGDLFERRLFKREKPRRLHEERFGRTKPVEPVKRPPVKEEKDEMLERDFRDFKDFERESDWDWMVGSRDKNDWWWPL</sequence>
<feature type="signal peptide" evidence="2">
    <location>
        <begin position="1"/>
        <end position="21"/>
    </location>
</feature>
<gene>
    <name evidence="3" type="ORF">ACFOY2_20925</name>
</gene>
<name>A0ABV8GC71_9ACTN</name>
<accession>A0ABV8GC71</accession>
<dbReference type="RefSeq" id="WP_379529735.1">
    <property type="nucleotide sequence ID" value="NZ_JBHSBI010000010.1"/>
</dbReference>
<organism evidence="3 4">
    <name type="scientific">Nonomuraea purpurea</name>
    <dbReference type="NCBI Taxonomy" id="1849276"/>
    <lineage>
        <taxon>Bacteria</taxon>
        <taxon>Bacillati</taxon>
        <taxon>Actinomycetota</taxon>
        <taxon>Actinomycetes</taxon>
        <taxon>Streptosporangiales</taxon>
        <taxon>Streptosporangiaceae</taxon>
        <taxon>Nonomuraea</taxon>
    </lineage>
</organism>
<feature type="chain" id="PRO_5047185099" evidence="2">
    <location>
        <begin position="22"/>
        <end position="142"/>
    </location>
</feature>
<protein>
    <submittedName>
        <fullName evidence="3">Uncharacterized protein</fullName>
    </submittedName>
</protein>
<evidence type="ECO:0000256" key="2">
    <source>
        <dbReference type="SAM" id="SignalP"/>
    </source>
</evidence>
<feature type="region of interest" description="Disordered" evidence="1">
    <location>
        <begin position="85"/>
        <end position="106"/>
    </location>
</feature>
<keyword evidence="2" id="KW-0732">Signal</keyword>